<dbReference type="AlphaFoldDB" id="S0G5N8"/>
<comment type="caution">
    <text evidence="1">The sequence shown here is derived from an EMBL/GenBank/DDBJ whole genome shotgun (WGS) entry which is preliminary data.</text>
</comment>
<name>S0G5N8_9BACT</name>
<evidence type="ECO:0000313" key="2">
    <source>
        <dbReference type="Proteomes" id="UP000014216"/>
    </source>
</evidence>
<sequence length="110" mass="12895">MKQYVIDGLRPQDFLRLKEYLDDYTQVAGIVGIYWLPLEKEVLTPVQADHRDCAPHVFALKLEQTSLACELLVRTQKQIRCDCMAYATRDQRNWLIDQTDAILEKLDIRI</sequence>
<dbReference type="EMBL" id="APJX01000004">
    <property type="protein sequence ID" value="EMS79571.1"/>
    <property type="molecule type" value="Genomic_DNA"/>
</dbReference>
<reference evidence="1 2" key="1">
    <citation type="journal article" date="2013" name="Genome Announc.">
        <title>Draft Genome Sequence of Desulfotignum phosphitoxidans DSM 13687 Strain FiPS-3.</title>
        <authorList>
            <person name="Poehlein A."/>
            <person name="Daniel R."/>
            <person name="Simeonova D.D."/>
        </authorList>
    </citation>
    <scope>NUCLEOTIDE SEQUENCE [LARGE SCALE GENOMIC DNA]</scope>
    <source>
        <strain evidence="1 2">DSM 13687</strain>
    </source>
</reference>
<accession>S0G5N8</accession>
<dbReference type="Proteomes" id="UP000014216">
    <property type="component" value="Unassembled WGS sequence"/>
</dbReference>
<dbReference type="RefSeq" id="WP_006965808.1">
    <property type="nucleotide sequence ID" value="NZ_APJX01000004.1"/>
</dbReference>
<gene>
    <name evidence="1" type="ORF">Dpo_4c01190</name>
</gene>
<evidence type="ECO:0000313" key="1">
    <source>
        <dbReference type="EMBL" id="EMS79571.1"/>
    </source>
</evidence>
<protein>
    <submittedName>
        <fullName evidence="1">Uncharacterized protein</fullName>
    </submittedName>
</protein>
<dbReference type="OrthoDB" id="5459426at2"/>
<organism evidence="1 2">
    <name type="scientific">Desulfotignum phosphitoxidans DSM 13687</name>
    <dbReference type="NCBI Taxonomy" id="1286635"/>
    <lineage>
        <taxon>Bacteria</taxon>
        <taxon>Pseudomonadati</taxon>
        <taxon>Thermodesulfobacteriota</taxon>
        <taxon>Desulfobacteria</taxon>
        <taxon>Desulfobacterales</taxon>
        <taxon>Desulfobacteraceae</taxon>
        <taxon>Desulfotignum</taxon>
    </lineage>
</organism>
<keyword evidence="2" id="KW-1185">Reference proteome</keyword>
<proteinExistence type="predicted"/>